<feature type="coiled-coil region" evidence="1">
    <location>
        <begin position="996"/>
        <end position="1037"/>
    </location>
</feature>
<dbReference type="PANTHER" id="PTHR45615:SF80">
    <property type="entry name" value="GRIP DOMAIN-CONTAINING PROTEIN"/>
    <property type="match status" value="1"/>
</dbReference>
<feature type="compositionally biased region" description="Polar residues" evidence="2">
    <location>
        <begin position="39"/>
        <end position="57"/>
    </location>
</feature>
<proteinExistence type="predicted"/>
<evidence type="ECO:0000313" key="4">
    <source>
        <dbReference type="Proteomes" id="UP000435112"/>
    </source>
</evidence>
<feature type="region of interest" description="Disordered" evidence="2">
    <location>
        <begin position="1086"/>
        <end position="1126"/>
    </location>
</feature>
<feature type="coiled-coil region" evidence="1">
    <location>
        <begin position="939"/>
        <end position="966"/>
    </location>
</feature>
<feature type="compositionally biased region" description="Polar residues" evidence="2">
    <location>
        <begin position="758"/>
        <end position="775"/>
    </location>
</feature>
<protein>
    <recommendedName>
        <fullName evidence="5">PDZ domain-containing protein</fullName>
    </recommendedName>
</protein>
<dbReference type="SUPFAM" id="SSF50156">
    <property type="entry name" value="PDZ domain-like"/>
    <property type="match status" value="1"/>
</dbReference>
<reference evidence="3 4" key="1">
    <citation type="submission" date="2018-09" db="EMBL/GenBank/DDBJ databases">
        <title>Genomic investigation of the strawberry pathogen Phytophthora fragariae indicates pathogenicity is determined by transcriptional variation in three key races.</title>
        <authorList>
            <person name="Adams T.M."/>
            <person name="Armitage A.D."/>
            <person name="Sobczyk M.K."/>
            <person name="Bates H.J."/>
            <person name="Dunwell J.M."/>
            <person name="Nellist C.F."/>
            <person name="Harrison R.J."/>
        </authorList>
    </citation>
    <scope>NUCLEOTIDE SEQUENCE [LARGE SCALE GENOMIC DNA]</scope>
    <source>
        <strain evidence="3 4">SCRP324</strain>
    </source>
</reference>
<evidence type="ECO:0000256" key="2">
    <source>
        <dbReference type="SAM" id="MobiDB-lite"/>
    </source>
</evidence>
<sequence>MAHDGSSDDESTFLDAQETHEDDGVLAVPKVPVEEELSPISSAASPLKSNSPASQGRTKAISAAAAPTSPSIDAQDACGSNETVRGFWDARRRTQSVGNLRPGGSPIGLNSARPVAFLASPTHSESALNVHNEVRGVAPPPPPISVRGAGDSKANGFMAIGESLLAGMADFAGIKSPRGALQKVLVVYPTPEPLFVDLFSRDDGTGAKVKGFRRKSDGSMADAEASGKVFAGDVLVAINNVDVTKMVFSDIITTAREATFPLTLTFQCYQSNKEEAEKQKQVPSLERKHSSGPLPPISPSSSGGWSARLSQMTRSGSFDQKSSGTELGNGPPKSPSSQPAADANTGKFGISLGKVRNTGTDGVKSLFRIMGTKPSRPEEDRNVVKGWMNDLALKPHSSASSGGRHRKTPVNTNTDVLHSTPIVAVTTGGRFVGVLDEDMHEFALTWFRKTPPEMDIRPIKGVKRCPYFASVDDVGAILSLQCESIRFPQLKRVVEMPRPLVLDPAVGNMVDVLLEAGAGSFSATLASNEHDSFQVKISTESVSLVKISEDEGGVVVKADYTAFLQVLLDPADQLRFTLKVKEFGGFLGNRDGDVCDLKKRQPQLDTLSCFFLVAQNRQHRDILTLLIRKFRARVLTPEQEEQAQNDERDLYMDPAFAVAVAPPPPLTASKSGGSASGALSPASNSGATGDTLSSAGSPTMVTTPVSGTLVSPAAGKTRPARLQSEGSIGSISSVRFSDLVGLESDDSGQSSRERDSDGTTPASTPPRSALASTKNGFPANGGGIGVDTSFVEGRLAAQDREIAMLREKLASMSVLLKTAEQETKQVAASLEVKDNRIELQQMKIRQLEKLPGQCGSQAREIQILRAKLEEEEKRHAACRDELQQLSSAVSKHASEIHDQGVQTEGQFLDGDTSTDTTIGFSRSGLERDTWFGSVATVTADDLQQQIKDQQVQIARLKDEQVDLVAERNMFRAKSTELSRELRKLVGANNNRSLDDLEAQLAERSSLQTELAVVKAEAKRSADEVAEMKNMVDRMSDKDKGAKRLAAQNLELQRTVYQLKDSLSDSKEQVDAVKKINSALASRLHRLQPETRGSFVEAPPTSPLGSIPSDDEDDDEDDDDEEEDEELQDGIAAFRRSLRHTLSSVSPVPSRSIAPLAIETRSSSPLREHDLRLCTFQFEIKLLRRMLKSYNKPELFCPLTRIIFESEAASPKCDRLVTLLIGVLEEVKDTHAKKVLAVFGELLDAEEERVRTSEELSGPMWTMHRHVFSPSRGILESVAYYRDHGSHKYTLLVLEFVLRRASRSPILQQLFKNDPKFHDSATWIPQWLVDHLDSNGAVRAQLREDARAEDNEVVGEKTPSVQEVEKLFAGVEKAFGVTLSAYCEDIAREAESDGGPLLVSAPSAPPAITSEDVLLEALDLVEENQHDPSKDYHPTKHGSRWLGKISADIGPEHEGAEAETPTPNWTLQRSREELSMLLRIDLDTTHNSAREA</sequence>
<evidence type="ECO:0000313" key="3">
    <source>
        <dbReference type="EMBL" id="KAE9047691.1"/>
    </source>
</evidence>
<feature type="compositionally biased region" description="Low complexity" evidence="2">
    <location>
        <begin position="668"/>
        <end position="687"/>
    </location>
</feature>
<accession>A0A6A3P565</accession>
<dbReference type="CDD" id="cd00136">
    <property type="entry name" value="PDZ_canonical"/>
    <property type="match status" value="1"/>
</dbReference>
<feature type="compositionally biased region" description="Polar residues" evidence="2">
    <location>
        <begin position="308"/>
        <end position="326"/>
    </location>
</feature>
<feature type="region of interest" description="Disordered" evidence="2">
    <location>
        <begin position="1"/>
        <end position="78"/>
    </location>
</feature>
<dbReference type="OrthoDB" id="73771at2759"/>
<feature type="region of interest" description="Disordered" evidence="2">
    <location>
        <begin position="275"/>
        <end position="355"/>
    </location>
</feature>
<evidence type="ECO:0008006" key="5">
    <source>
        <dbReference type="Google" id="ProtNLM"/>
    </source>
</evidence>
<dbReference type="InterPro" id="IPR019179">
    <property type="entry name" value="CC149"/>
</dbReference>
<feature type="compositionally biased region" description="Basic and acidic residues" evidence="2">
    <location>
        <begin position="275"/>
        <end position="289"/>
    </location>
</feature>
<comment type="caution">
    <text evidence="3">The sequence shown here is derived from an EMBL/GenBank/DDBJ whole genome shotgun (WGS) entry which is preliminary data.</text>
</comment>
<feature type="compositionally biased region" description="Polar residues" evidence="2">
    <location>
        <begin position="688"/>
        <end position="709"/>
    </location>
</feature>
<dbReference type="PANTHER" id="PTHR45615">
    <property type="entry name" value="MYOSIN HEAVY CHAIN, NON-MUSCLE"/>
    <property type="match status" value="1"/>
</dbReference>
<name>A0A6A3P565_9STRA</name>
<feature type="compositionally biased region" description="Low complexity" evidence="2">
    <location>
        <begin position="60"/>
        <end position="74"/>
    </location>
</feature>
<keyword evidence="1" id="KW-0175">Coiled coil</keyword>
<feature type="region of interest" description="Disordered" evidence="2">
    <location>
        <begin position="739"/>
        <end position="781"/>
    </location>
</feature>
<dbReference type="InterPro" id="IPR036034">
    <property type="entry name" value="PDZ_sf"/>
</dbReference>
<feature type="region of interest" description="Disordered" evidence="2">
    <location>
        <begin position="662"/>
        <end position="726"/>
    </location>
</feature>
<feature type="compositionally biased region" description="Acidic residues" evidence="2">
    <location>
        <begin position="1108"/>
        <end position="1126"/>
    </location>
</feature>
<gene>
    <name evidence="3" type="ORF">PR002_g900</name>
</gene>
<feature type="coiled-coil region" evidence="1">
    <location>
        <begin position="802"/>
        <end position="888"/>
    </location>
</feature>
<feature type="region of interest" description="Disordered" evidence="2">
    <location>
        <begin position="394"/>
        <end position="414"/>
    </location>
</feature>
<organism evidence="3 4">
    <name type="scientific">Phytophthora rubi</name>
    <dbReference type="NCBI Taxonomy" id="129364"/>
    <lineage>
        <taxon>Eukaryota</taxon>
        <taxon>Sar</taxon>
        <taxon>Stramenopiles</taxon>
        <taxon>Oomycota</taxon>
        <taxon>Peronosporomycetes</taxon>
        <taxon>Peronosporales</taxon>
        <taxon>Peronosporaceae</taxon>
        <taxon>Phytophthora</taxon>
    </lineage>
</organism>
<dbReference type="EMBL" id="QXFU01000023">
    <property type="protein sequence ID" value="KAE9047691.1"/>
    <property type="molecule type" value="Genomic_DNA"/>
</dbReference>
<dbReference type="Proteomes" id="UP000435112">
    <property type="component" value="Unassembled WGS sequence"/>
</dbReference>
<dbReference type="Gene3D" id="2.30.42.10">
    <property type="match status" value="1"/>
</dbReference>
<dbReference type="Pfam" id="PF09789">
    <property type="entry name" value="CC149"/>
    <property type="match status" value="1"/>
</dbReference>
<evidence type="ECO:0000256" key="1">
    <source>
        <dbReference type="SAM" id="Coils"/>
    </source>
</evidence>